<organism evidence="2">
    <name type="scientific">marine metagenome</name>
    <dbReference type="NCBI Taxonomy" id="408172"/>
    <lineage>
        <taxon>unclassified sequences</taxon>
        <taxon>metagenomes</taxon>
        <taxon>ecological metagenomes</taxon>
    </lineage>
</organism>
<keyword evidence="1" id="KW-1133">Transmembrane helix</keyword>
<evidence type="ECO:0008006" key="3">
    <source>
        <dbReference type="Google" id="ProtNLM"/>
    </source>
</evidence>
<feature type="transmembrane region" description="Helical" evidence="1">
    <location>
        <begin position="153"/>
        <end position="174"/>
    </location>
</feature>
<dbReference type="AlphaFoldDB" id="A0A381TPS7"/>
<sequence length="192" mass="21882">MENLFFFLFRTFIDFVSIVLVLRLIAARFISTSNPIHQFIILITNPIIRPFSSRFLKQSSFEIILISLVLLIELFGLWFMMTFQCLTGPSLLQLISLSLMNVIILVLRIFLFSILAHAILSWFNPNYYSPAIRFIGELVSPILKPIQKRMPHLSGLDFSPLISIVIIQSIIMIIPVDSALTGIVCPNLSKII</sequence>
<keyword evidence="1" id="KW-0472">Membrane</keyword>
<dbReference type="Pfam" id="PF02325">
    <property type="entry name" value="CCB3_YggT"/>
    <property type="match status" value="1"/>
</dbReference>
<feature type="transmembrane region" description="Helical" evidence="1">
    <location>
        <begin position="99"/>
        <end position="123"/>
    </location>
</feature>
<dbReference type="EMBL" id="UINC01004957">
    <property type="protein sequence ID" value="SVA18055.1"/>
    <property type="molecule type" value="Genomic_DNA"/>
</dbReference>
<accession>A0A381TPS7</accession>
<gene>
    <name evidence="2" type="ORF">METZ01_LOCUS70909</name>
</gene>
<feature type="transmembrane region" description="Helical" evidence="1">
    <location>
        <begin position="59"/>
        <end position="79"/>
    </location>
</feature>
<evidence type="ECO:0000313" key="2">
    <source>
        <dbReference type="EMBL" id="SVA18055.1"/>
    </source>
</evidence>
<keyword evidence="1" id="KW-0812">Transmembrane</keyword>
<dbReference type="InterPro" id="IPR003425">
    <property type="entry name" value="CCB3/YggT"/>
</dbReference>
<proteinExistence type="predicted"/>
<dbReference type="GO" id="GO:0016020">
    <property type="term" value="C:membrane"/>
    <property type="evidence" value="ECO:0007669"/>
    <property type="project" value="InterPro"/>
</dbReference>
<evidence type="ECO:0000256" key="1">
    <source>
        <dbReference type="SAM" id="Phobius"/>
    </source>
</evidence>
<protein>
    <recommendedName>
        <fullName evidence="3">YggT family protein</fullName>
    </recommendedName>
</protein>
<feature type="transmembrane region" description="Helical" evidence="1">
    <location>
        <begin position="6"/>
        <end position="26"/>
    </location>
</feature>
<reference evidence="2" key="1">
    <citation type="submission" date="2018-05" db="EMBL/GenBank/DDBJ databases">
        <authorList>
            <person name="Lanie J.A."/>
            <person name="Ng W.-L."/>
            <person name="Kazmierczak K.M."/>
            <person name="Andrzejewski T.M."/>
            <person name="Davidsen T.M."/>
            <person name="Wayne K.J."/>
            <person name="Tettelin H."/>
            <person name="Glass J.I."/>
            <person name="Rusch D."/>
            <person name="Podicherti R."/>
            <person name="Tsui H.-C.T."/>
            <person name="Winkler M.E."/>
        </authorList>
    </citation>
    <scope>NUCLEOTIDE SEQUENCE</scope>
</reference>
<name>A0A381TPS7_9ZZZZ</name>